<sequence>MRSDYKVLSSAPLGPFDNPSPETVPFTDDLLRQYDLDVACIPYNISPFSILEIARHLSLPEATIAQDFRFSPSTLQPTLFAAYPVLVPIYLAQYEYNTESGTGYHTLIFEAHGSFGNIWSEPFSPDRAFEDKIFQYFRQFASEPINPDPNAPINFGYPKRFIDTAGFSHTPHQELERAIRDYLESALNLPSTPTALAAASVNDIDNLAEDARVREYTIEDRTPVIEWMKLGAELMMVQRIHEAMSDARSGGNFSVHTGTKGVDKMTFVNGAIRHLADKAKVLKIERMQLKPTWAKSEEDLREEQEAKAEAEKSAQSQTEKDSDSS</sequence>
<name>A0A8H5LJA5_9AGAR</name>
<feature type="compositionally biased region" description="Basic and acidic residues" evidence="1">
    <location>
        <begin position="295"/>
        <end position="325"/>
    </location>
</feature>
<proteinExistence type="predicted"/>
<dbReference type="EMBL" id="JAACJO010000004">
    <property type="protein sequence ID" value="KAF5359406.1"/>
    <property type="molecule type" value="Genomic_DNA"/>
</dbReference>
<accession>A0A8H5LJA5</accession>
<dbReference type="Proteomes" id="UP000559027">
    <property type="component" value="Unassembled WGS sequence"/>
</dbReference>
<feature type="region of interest" description="Disordered" evidence="1">
    <location>
        <begin position="292"/>
        <end position="325"/>
    </location>
</feature>
<comment type="caution">
    <text evidence="2">The sequence shown here is derived from an EMBL/GenBank/DDBJ whole genome shotgun (WGS) entry which is preliminary data.</text>
</comment>
<evidence type="ECO:0000256" key="1">
    <source>
        <dbReference type="SAM" id="MobiDB-lite"/>
    </source>
</evidence>
<keyword evidence="3" id="KW-1185">Reference proteome</keyword>
<protein>
    <submittedName>
        <fullName evidence="2">Uncharacterized protein</fullName>
    </submittedName>
</protein>
<evidence type="ECO:0000313" key="3">
    <source>
        <dbReference type="Proteomes" id="UP000559027"/>
    </source>
</evidence>
<dbReference type="OrthoDB" id="2349883at2759"/>
<feature type="region of interest" description="Disordered" evidence="1">
    <location>
        <begin position="1"/>
        <end position="20"/>
    </location>
</feature>
<dbReference type="AlphaFoldDB" id="A0A8H5LJA5"/>
<gene>
    <name evidence="2" type="ORF">D9756_003392</name>
</gene>
<organism evidence="2 3">
    <name type="scientific">Leucocoprinus leucothites</name>
    <dbReference type="NCBI Taxonomy" id="201217"/>
    <lineage>
        <taxon>Eukaryota</taxon>
        <taxon>Fungi</taxon>
        <taxon>Dikarya</taxon>
        <taxon>Basidiomycota</taxon>
        <taxon>Agaricomycotina</taxon>
        <taxon>Agaricomycetes</taxon>
        <taxon>Agaricomycetidae</taxon>
        <taxon>Agaricales</taxon>
        <taxon>Agaricineae</taxon>
        <taxon>Agaricaceae</taxon>
        <taxon>Leucocoprinus</taxon>
    </lineage>
</organism>
<reference evidence="2 3" key="1">
    <citation type="journal article" date="2020" name="ISME J.">
        <title>Uncovering the hidden diversity of litter-decomposition mechanisms in mushroom-forming fungi.</title>
        <authorList>
            <person name="Floudas D."/>
            <person name="Bentzer J."/>
            <person name="Ahren D."/>
            <person name="Johansson T."/>
            <person name="Persson P."/>
            <person name="Tunlid A."/>
        </authorList>
    </citation>
    <scope>NUCLEOTIDE SEQUENCE [LARGE SCALE GENOMIC DNA]</scope>
    <source>
        <strain evidence="2 3">CBS 146.42</strain>
    </source>
</reference>
<evidence type="ECO:0000313" key="2">
    <source>
        <dbReference type="EMBL" id="KAF5359406.1"/>
    </source>
</evidence>